<dbReference type="InterPro" id="IPR002401">
    <property type="entry name" value="Cyt_P450_E_grp-I"/>
</dbReference>
<dbReference type="EMBL" id="JAHRHJ020000233">
    <property type="protein sequence ID" value="KAH9294298.1"/>
    <property type="molecule type" value="Genomic_DNA"/>
</dbReference>
<keyword evidence="6 9" id="KW-0408">Iron</keyword>
<keyword evidence="8" id="KW-0876">Taxol biosynthesis</keyword>
<evidence type="ECO:0000256" key="11">
    <source>
        <dbReference type="SAM" id="MobiDB-lite"/>
    </source>
</evidence>
<feature type="binding site" description="axial binding residue" evidence="9">
    <location>
        <position position="336"/>
    </location>
    <ligand>
        <name>heme</name>
        <dbReference type="ChEBI" id="CHEBI:30413"/>
    </ligand>
    <ligandPart>
        <name>Fe</name>
        <dbReference type="ChEBI" id="CHEBI:18248"/>
    </ligandPart>
</feature>
<dbReference type="GO" id="GO:0016705">
    <property type="term" value="F:oxidoreductase activity, acting on paired donors, with incorporation or reduction of molecular oxygen"/>
    <property type="evidence" value="ECO:0007669"/>
    <property type="project" value="InterPro"/>
</dbReference>
<evidence type="ECO:0000256" key="5">
    <source>
        <dbReference type="ARBA" id="ARBA00023002"/>
    </source>
</evidence>
<evidence type="ECO:0000256" key="10">
    <source>
        <dbReference type="RuleBase" id="RU000461"/>
    </source>
</evidence>
<keyword evidence="4 9" id="KW-0479">Metal-binding</keyword>
<protein>
    <recommendedName>
        <fullName evidence="15">Cytochrome P450</fullName>
    </recommendedName>
</protein>
<comment type="pathway">
    <text evidence="1">Alkaloid biosynthesis; taxol biosynthesis.</text>
</comment>
<dbReference type="GO" id="GO:0005506">
    <property type="term" value="F:iron ion binding"/>
    <property type="evidence" value="ECO:0007669"/>
    <property type="project" value="InterPro"/>
</dbReference>
<evidence type="ECO:0000313" key="13">
    <source>
        <dbReference type="EMBL" id="KAH9294298.1"/>
    </source>
</evidence>
<comment type="similarity">
    <text evidence="2 10">Belongs to the cytochrome P450 family.</text>
</comment>
<dbReference type="PRINTS" id="PR00463">
    <property type="entry name" value="EP450I"/>
</dbReference>
<gene>
    <name evidence="13" type="ORF">KI387_040491</name>
</gene>
<comment type="caution">
    <text evidence="13">The sequence shown here is derived from an EMBL/GenBank/DDBJ whole genome shotgun (WGS) entry which is preliminary data.</text>
</comment>
<proteinExistence type="inferred from homology"/>
<evidence type="ECO:0008006" key="15">
    <source>
        <dbReference type="Google" id="ProtNLM"/>
    </source>
</evidence>
<comment type="cofactor">
    <cofactor evidence="9">
        <name>heme</name>
        <dbReference type="ChEBI" id="CHEBI:30413"/>
    </cofactor>
</comment>
<reference evidence="13 14" key="1">
    <citation type="journal article" date="2021" name="Nat. Plants">
        <title>The Taxus genome provides insights into paclitaxel biosynthesis.</title>
        <authorList>
            <person name="Xiong X."/>
            <person name="Gou J."/>
            <person name="Liao Q."/>
            <person name="Li Y."/>
            <person name="Zhou Q."/>
            <person name="Bi G."/>
            <person name="Li C."/>
            <person name="Du R."/>
            <person name="Wang X."/>
            <person name="Sun T."/>
            <person name="Guo L."/>
            <person name="Liang H."/>
            <person name="Lu P."/>
            <person name="Wu Y."/>
            <person name="Zhang Z."/>
            <person name="Ro D.K."/>
            <person name="Shang Y."/>
            <person name="Huang S."/>
            <person name="Yan J."/>
        </authorList>
    </citation>
    <scope>NUCLEOTIDE SEQUENCE [LARGE SCALE GENOMIC DNA]</scope>
    <source>
        <strain evidence="13">Ta-2019</strain>
    </source>
</reference>
<dbReference type="InterPro" id="IPR017972">
    <property type="entry name" value="Cyt_P450_CS"/>
</dbReference>
<evidence type="ECO:0000256" key="12">
    <source>
        <dbReference type="SAM" id="SignalP"/>
    </source>
</evidence>
<evidence type="ECO:0000256" key="9">
    <source>
        <dbReference type="PIRSR" id="PIRSR602401-1"/>
    </source>
</evidence>
<feature type="chain" id="PRO_5041374706" description="Cytochrome P450" evidence="12">
    <location>
        <begin position="18"/>
        <end position="477"/>
    </location>
</feature>
<feature type="signal peptide" evidence="12">
    <location>
        <begin position="1"/>
        <end position="17"/>
    </location>
</feature>
<dbReference type="InterPro" id="IPR008928">
    <property type="entry name" value="6-hairpin_glycosidase_sf"/>
</dbReference>
<keyword evidence="7 10" id="KW-0503">Monooxygenase</keyword>
<dbReference type="AlphaFoldDB" id="A0AA38C805"/>
<evidence type="ECO:0000256" key="2">
    <source>
        <dbReference type="ARBA" id="ARBA00010617"/>
    </source>
</evidence>
<dbReference type="Gene3D" id="1.50.10.10">
    <property type="match status" value="1"/>
</dbReference>
<dbReference type="OMA" id="CTSIVRY"/>
<feature type="non-terminal residue" evidence="13">
    <location>
        <position position="1"/>
    </location>
</feature>
<sequence>LGVLLLAVFLLWKPSSGLNLPPGSFVWPLLGESVEYLASQRNNATRDFMEKRIKKYGGDIFKTHFLGAPMVVFYSPAGNRFLFSNENKLIQISWPASLAKLFGNSLLTKAGDEAKDVRKTLLTFLKPEALQNFVGRTDSIIHDHLTRYWVGNEQRREDLASGLASSDQDLLSYLLCNVDGWENPLSDSDIKDNILQLLMAGHDTNDVTVTLLLRNLALNPHCYRQVLQEQLNITSEKGEKLLRWDDIQRMKYTWNAAQETMRLNPPARGTWRKAIADISYGGFTIPKGWKLQWTTNSTHNNAKYFPDPEKFHPARFEGNGPAPYTFVAFGGGPRMCPGNEFTRMVTLVFLHNIVKMFEWDLVDVNEKNREGHPQASLSAGGGRDLSWQFRAKQFGGRMEFGVPSVEKDDLLWGAAWLQRASENSSYVNYIQANGHTLGAEDNADPDHPATPNQAGPCQHLEAPSQQQFLPLGPLPHA</sequence>
<dbReference type="PANTHER" id="PTHR24286">
    <property type="entry name" value="CYTOCHROME P450 26"/>
    <property type="match status" value="1"/>
</dbReference>
<dbReference type="PROSITE" id="PS00086">
    <property type="entry name" value="CYTOCHROME_P450"/>
    <property type="match status" value="1"/>
</dbReference>
<dbReference type="Proteomes" id="UP000824469">
    <property type="component" value="Unassembled WGS sequence"/>
</dbReference>
<dbReference type="GO" id="GO:0020037">
    <property type="term" value="F:heme binding"/>
    <property type="evidence" value="ECO:0007669"/>
    <property type="project" value="InterPro"/>
</dbReference>
<evidence type="ECO:0000256" key="3">
    <source>
        <dbReference type="ARBA" id="ARBA00022617"/>
    </source>
</evidence>
<evidence type="ECO:0000256" key="7">
    <source>
        <dbReference type="ARBA" id="ARBA00023033"/>
    </source>
</evidence>
<dbReference type="GO" id="GO:0005975">
    <property type="term" value="P:carbohydrate metabolic process"/>
    <property type="evidence" value="ECO:0007669"/>
    <property type="project" value="InterPro"/>
</dbReference>
<dbReference type="Gene3D" id="1.10.630.10">
    <property type="entry name" value="Cytochrome P450"/>
    <property type="match status" value="1"/>
</dbReference>
<dbReference type="InterPro" id="IPR001128">
    <property type="entry name" value="Cyt_P450"/>
</dbReference>
<evidence type="ECO:0000313" key="14">
    <source>
        <dbReference type="Proteomes" id="UP000824469"/>
    </source>
</evidence>
<dbReference type="InterPro" id="IPR036396">
    <property type="entry name" value="Cyt_P450_sf"/>
</dbReference>
<feature type="region of interest" description="Disordered" evidence="11">
    <location>
        <begin position="437"/>
        <end position="477"/>
    </location>
</feature>
<organism evidence="13 14">
    <name type="scientific">Taxus chinensis</name>
    <name type="common">Chinese yew</name>
    <name type="synonym">Taxus wallichiana var. chinensis</name>
    <dbReference type="NCBI Taxonomy" id="29808"/>
    <lineage>
        <taxon>Eukaryota</taxon>
        <taxon>Viridiplantae</taxon>
        <taxon>Streptophyta</taxon>
        <taxon>Embryophyta</taxon>
        <taxon>Tracheophyta</taxon>
        <taxon>Spermatophyta</taxon>
        <taxon>Pinopsida</taxon>
        <taxon>Pinidae</taxon>
        <taxon>Conifers II</taxon>
        <taxon>Cupressales</taxon>
        <taxon>Taxaceae</taxon>
        <taxon>Taxus</taxon>
    </lineage>
</organism>
<keyword evidence="3 9" id="KW-0349">Heme</keyword>
<name>A0AA38C805_TAXCH</name>
<dbReference type="SUPFAM" id="SSF48264">
    <property type="entry name" value="Cytochrome P450"/>
    <property type="match status" value="1"/>
</dbReference>
<evidence type="ECO:0000256" key="1">
    <source>
        <dbReference type="ARBA" id="ARBA00005122"/>
    </source>
</evidence>
<dbReference type="GO" id="GO:0042617">
    <property type="term" value="P:paclitaxel biosynthetic process"/>
    <property type="evidence" value="ECO:0007669"/>
    <property type="project" value="UniProtKB-KW"/>
</dbReference>
<accession>A0AA38C805</accession>
<evidence type="ECO:0000256" key="6">
    <source>
        <dbReference type="ARBA" id="ARBA00023004"/>
    </source>
</evidence>
<evidence type="ECO:0000256" key="4">
    <source>
        <dbReference type="ARBA" id="ARBA00022723"/>
    </source>
</evidence>
<keyword evidence="5 10" id="KW-0560">Oxidoreductase</keyword>
<evidence type="ECO:0000256" key="8">
    <source>
        <dbReference type="ARBA" id="ARBA00023059"/>
    </source>
</evidence>
<dbReference type="GO" id="GO:0016125">
    <property type="term" value="P:sterol metabolic process"/>
    <property type="evidence" value="ECO:0007669"/>
    <property type="project" value="TreeGrafter"/>
</dbReference>
<keyword evidence="14" id="KW-1185">Reference proteome</keyword>
<dbReference type="InterPro" id="IPR012341">
    <property type="entry name" value="6hp_glycosidase-like_sf"/>
</dbReference>
<dbReference type="GO" id="GO:0004497">
    <property type="term" value="F:monooxygenase activity"/>
    <property type="evidence" value="ECO:0007669"/>
    <property type="project" value="UniProtKB-KW"/>
</dbReference>
<dbReference type="PANTHER" id="PTHR24286:SF384">
    <property type="entry name" value="P450, PUTATIVE (EUROFUNG)-RELATED"/>
    <property type="match status" value="1"/>
</dbReference>
<dbReference type="SUPFAM" id="SSF48208">
    <property type="entry name" value="Six-hairpin glycosidases"/>
    <property type="match status" value="1"/>
</dbReference>
<keyword evidence="12" id="KW-0732">Signal</keyword>
<dbReference type="Pfam" id="PF00067">
    <property type="entry name" value="p450"/>
    <property type="match status" value="1"/>
</dbReference>